<dbReference type="OrthoDB" id="6180375at2759"/>
<protein>
    <recommendedName>
        <fullName evidence="5">Zinc finger PHD-type domain-containing protein</fullName>
    </recommendedName>
</protein>
<sequence>MYWFHYTCLNLLPNESKALESSKNPYTCRGCEHMQDFLDCEQAVNRSSIDISIPDEDSNTPIITSDKVTSNSEDALQSSANLKRGRPKKTLHSNTEIDTSSQNIQQNQTSCVELVPKNTTTQQNTEYVHRSELQNKEKQLRSTEGKLSKTELDLNQAKKQLVTAKAFIAKLEDKCKDMEESNRIQKTKILLLEGIHDNSDGNLPKSNQFVQHQCSCNSNTNNPTLQMY</sequence>
<proteinExistence type="predicted"/>
<evidence type="ECO:0000256" key="1">
    <source>
        <dbReference type="SAM" id="Coils"/>
    </source>
</evidence>
<feature type="coiled-coil region" evidence="1">
    <location>
        <begin position="133"/>
        <end position="188"/>
    </location>
</feature>
<evidence type="ECO:0008006" key="5">
    <source>
        <dbReference type="Google" id="ProtNLM"/>
    </source>
</evidence>
<gene>
    <name evidence="3" type="ORF">MCOR_25981</name>
</gene>
<keyword evidence="4" id="KW-1185">Reference proteome</keyword>
<feature type="compositionally biased region" description="Polar residues" evidence="2">
    <location>
        <begin position="59"/>
        <end position="74"/>
    </location>
</feature>
<name>A0A6J8C5G6_MYTCO</name>
<keyword evidence="1" id="KW-0175">Coiled coil</keyword>
<organism evidence="3 4">
    <name type="scientific">Mytilus coruscus</name>
    <name type="common">Sea mussel</name>
    <dbReference type="NCBI Taxonomy" id="42192"/>
    <lineage>
        <taxon>Eukaryota</taxon>
        <taxon>Metazoa</taxon>
        <taxon>Spiralia</taxon>
        <taxon>Lophotrochozoa</taxon>
        <taxon>Mollusca</taxon>
        <taxon>Bivalvia</taxon>
        <taxon>Autobranchia</taxon>
        <taxon>Pteriomorphia</taxon>
        <taxon>Mytilida</taxon>
        <taxon>Mytiloidea</taxon>
        <taxon>Mytilidae</taxon>
        <taxon>Mytilinae</taxon>
        <taxon>Mytilus</taxon>
    </lineage>
</organism>
<evidence type="ECO:0000256" key="2">
    <source>
        <dbReference type="SAM" id="MobiDB-lite"/>
    </source>
</evidence>
<dbReference type="AlphaFoldDB" id="A0A6J8C5G6"/>
<reference evidence="3 4" key="1">
    <citation type="submission" date="2020-06" db="EMBL/GenBank/DDBJ databases">
        <authorList>
            <person name="Li R."/>
            <person name="Bekaert M."/>
        </authorList>
    </citation>
    <scope>NUCLEOTIDE SEQUENCE [LARGE SCALE GENOMIC DNA]</scope>
    <source>
        <strain evidence="4">wild</strain>
    </source>
</reference>
<dbReference type="Proteomes" id="UP000507470">
    <property type="component" value="Unassembled WGS sequence"/>
</dbReference>
<evidence type="ECO:0000313" key="4">
    <source>
        <dbReference type="Proteomes" id="UP000507470"/>
    </source>
</evidence>
<accession>A0A6J8C5G6</accession>
<feature type="region of interest" description="Disordered" evidence="2">
    <location>
        <begin position="49"/>
        <end position="74"/>
    </location>
</feature>
<dbReference type="EMBL" id="CACVKT020004646">
    <property type="protein sequence ID" value="CAC5390932.1"/>
    <property type="molecule type" value="Genomic_DNA"/>
</dbReference>
<evidence type="ECO:0000313" key="3">
    <source>
        <dbReference type="EMBL" id="CAC5390932.1"/>
    </source>
</evidence>